<evidence type="ECO:0000256" key="6">
    <source>
        <dbReference type="PROSITE-ProRule" id="PRU01215"/>
    </source>
</evidence>
<accession>A0A8T2S4K7</accession>
<dbReference type="Pfam" id="PF10607">
    <property type="entry name" value="CTLH"/>
    <property type="match status" value="1"/>
</dbReference>
<feature type="zinc finger region" description="RING-Gid-type" evidence="6">
    <location>
        <begin position="317"/>
        <end position="390"/>
    </location>
</feature>
<dbReference type="GO" id="GO:0043161">
    <property type="term" value="P:proteasome-mediated ubiquitin-dependent protein catabolic process"/>
    <property type="evidence" value="ECO:0007669"/>
    <property type="project" value="InterPro"/>
</dbReference>
<dbReference type="InterPro" id="IPR044063">
    <property type="entry name" value="ZF_RING_GID"/>
</dbReference>
<dbReference type="SUPFAM" id="SSF57850">
    <property type="entry name" value="RING/U-box"/>
    <property type="match status" value="1"/>
</dbReference>
<dbReference type="GO" id="GO:0005737">
    <property type="term" value="C:cytoplasm"/>
    <property type="evidence" value="ECO:0007669"/>
    <property type="project" value="UniProtKB-SubCell"/>
</dbReference>
<keyword evidence="5" id="KW-0862">Zinc</keyword>
<evidence type="ECO:0000259" key="8">
    <source>
        <dbReference type="PROSITE" id="PS51867"/>
    </source>
</evidence>
<proteinExistence type="predicted"/>
<evidence type="ECO:0000256" key="2">
    <source>
        <dbReference type="ARBA" id="ARBA00022490"/>
    </source>
</evidence>
<evidence type="ECO:0000256" key="5">
    <source>
        <dbReference type="ARBA" id="ARBA00022833"/>
    </source>
</evidence>
<keyword evidence="3" id="KW-0479">Metal-binding</keyword>
<dbReference type="PROSITE" id="PS50897">
    <property type="entry name" value="CTLH"/>
    <property type="match status" value="1"/>
</dbReference>
<evidence type="ECO:0000313" key="9">
    <source>
        <dbReference type="EMBL" id="KAH7307052.1"/>
    </source>
</evidence>
<sequence>MYSTLMPLPATFEFPVPSFFNVFHNPTDSLKLERQLMKVPFEIFSEIASQRIIEKQTENVADSVAHATKKNMSEADALSRLGSLLSRLEELQMKIMENNSRQEMELEIIMKRLNHLQVLQFGGKEIEAKWKQMHVDRILVDYMLKSDCFDAALKLAEGSDIQELVDVKIFLDAKRVIQGLRNRNCSEALAWCAENESKLDNSQDSFEFKLRVQEIVEFLRNHQLEDAVNYAQEYLVPWGDQYKEDVEKVMVAFAFDNCAKCDSCKMLFDLNKWDALIGKFKMEFMRLHGITQEPSLIYHLTAGFICLKTLGCLDRECPIEDPLFEDDIRQLGARLPFWPHRRTKLVCYITKELMTLYNPPLILPNGYAYSKKALNEMASLNNGEVTCPRTGFRCNLRELSVAHINRF</sequence>
<reference evidence="9" key="1">
    <citation type="submission" date="2021-08" db="EMBL/GenBank/DDBJ databases">
        <title>WGS assembly of Ceratopteris richardii.</title>
        <authorList>
            <person name="Marchant D.B."/>
            <person name="Chen G."/>
            <person name="Jenkins J."/>
            <person name="Shu S."/>
            <person name="Leebens-Mack J."/>
            <person name="Grimwood J."/>
            <person name="Schmutz J."/>
            <person name="Soltis P."/>
            <person name="Soltis D."/>
            <person name="Chen Z.-H."/>
        </authorList>
    </citation>
    <scope>NUCLEOTIDE SEQUENCE</scope>
    <source>
        <strain evidence="9">Whitten #5841</strain>
        <tissue evidence="9">Leaf</tissue>
    </source>
</reference>
<evidence type="ECO:0000259" key="7">
    <source>
        <dbReference type="PROSITE" id="PS50897"/>
    </source>
</evidence>
<feature type="domain" description="CTLH" evidence="7">
    <location>
        <begin position="169"/>
        <end position="226"/>
    </location>
</feature>
<dbReference type="Proteomes" id="UP000825935">
    <property type="component" value="Chromosome 22"/>
</dbReference>
<keyword evidence="4 6" id="KW-0863">Zinc-finger</keyword>
<keyword evidence="10" id="KW-1185">Reference proteome</keyword>
<dbReference type="SMART" id="SM00668">
    <property type="entry name" value="CTLH"/>
    <property type="match status" value="1"/>
</dbReference>
<comment type="caution">
    <text evidence="9">The sequence shown here is derived from an EMBL/GenBank/DDBJ whole genome shotgun (WGS) entry which is preliminary data.</text>
</comment>
<evidence type="ECO:0008006" key="11">
    <source>
        <dbReference type="Google" id="ProtNLM"/>
    </source>
</evidence>
<dbReference type="GO" id="GO:0008270">
    <property type="term" value="F:zinc ion binding"/>
    <property type="evidence" value="ECO:0007669"/>
    <property type="project" value="UniProtKB-KW"/>
</dbReference>
<dbReference type="PANTHER" id="PTHR12170">
    <property type="entry name" value="MACROPHAGE ERYTHROBLAST ATTACHER-RELATED"/>
    <property type="match status" value="1"/>
</dbReference>
<dbReference type="GO" id="GO:0061630">
    <property type="term" value="F:ubiquitin protein ligase activity"/>
    <property type="evidence" value="ECO:0007669"/>
    <property type="project" value="InterPro"/>
</dbReference>
<dbReference type="EMBL" id="CM035427">
    <property type="protein sequence ID" value="KAH7307052.1"/>
    <property type="molecule type" value="Genomic_DNA"/>
</dbReference>
<evidence type="ECO:0000256" key="4">
    <source>
        <dbReference type="ARBA" id="ARBA00022771"/>
    </source>
</evidence>
<dbReference type="CDD" id="cd16659">
    <property type="entry name" value="RING-Ubox_Emp"/>
    <property type="match status" value="1"/>
</dbReference>
<dbReference type="PANTHER" id="PTHR12170:SF2">
    <property type="entry name" value="E3 UBIQUITIN-PROTEIN TRANSFERASE MAEA"/>
    <property type="match status" value="1"/>
</dbReference>
<evidence type="ECO:0000256" key="3">
    <source>
        <dbReference type="ARBA" id="ARBA00022723"/>
    </source>
</evidence>
<dbReference type="SMART" id="SM00757">
    <property type="entry name" value="CRA"/>
    <property type="match status" value="1"/>
</dbReference>
<dbReference type="InterPro" id="IPR006595">
    <property type="entry name" value="CTLH_C"/>
</dbReference>
<dbReference type="InterPro" id="IPR024964">
    <property type="entry name" value="CTLH/CRA"/>
</dbReference>
<dbReference type="OrthoDB" id="1933455at2759"/>
<name>A0A8T2S4K7_CERRI</name>
<comment type="subcellular location">
    <subcellularLocation>
        <location evidence="1">Cytoplasm</location>
    </subcellularLocation>
</comment>
<dbReference type="AlphaFoldDB" id="A0A8T2S4K7"/>
<feature type="domain" description="RING-Gid-type" evidence="8">
    <location>
        <begin position="317"/>
        <end position="390"/>
    </location>
</feature>
<keyword evidence="2" id="KW-0963">Cytoplasm</keyword>
<dbReference type="GO" id="GO:0034657">
    <property type="term" value="C:GID complex"/>
    <property type="evidence" value="ECO:0007669"/>
    <property type="project" value="TreeGrafter"/>
</dbReference>
<protein>
    <recommendedName>
        <fullName evidence="11">Macrophage erythroblast attacher</fullName>
    </recommendedName>
</protein>
<dbReference type="GO" id="GO:0005634">
    <property type="term" value="C:nucleus"/>
    <property type="evidence" value="ECO:0007669"/>
    <property type="project" value="TreeGrafter"/>
</dbReference>
<dbReference type="InterPro" id="IPR013144">
    <property type="entry name" value="CRA_dom"/>
</dbReference>
<evidence type="ECO:0000256" key="1">
    <source>
        <dbReference type="ARBA" id="ARBA00004496"/>
    </source>
</evidence>
<gene>
    <name evidence="9" type="ORF">KP509_22G044000</name>
</gene>
<evidence type="ECO:0000313" key="10">
    <source>
        <dbReference type="Proteomes" id="UP000825935"/>
    </source>
</evidence>
<dbReference type="PROSITE" id="PS51867">
    <property type="entry name" value="ZF_RING_GID"/>
    <property type="match status" value="1"/>
</dbReference>
<organism evidence="9 10">
    <name type="scientific">Ceratopteris richardii</name>
    <name type="common">Triangle waterfern</name>
    <dbReference type="NCBI Taxonomy" id="49495"/>
    <lineage>
        <taxon>Eukaryota</taxon>
        <taxon>Viridiplantae</taxon>
        <taxon>Streptophyta</taxon>
        <taxon>Embryophyta</taxon>
        <taxon>Tracheophyta</taxon>
        <taxon>Polypodiopsida</taxon>
        <taxon>Polypodiidae</taxon>
        <taxon>Polypodiales</taxon>
        <taxon>Pteridineae</taxon>
        <taxon>Pteridaceae</taxon>
        <taxon>Parkerioideae</taxon>
        <taxon>Ceratopteris</taxon>
    </lineage>
</organism>
<dbReference type="InterPro" id="IPR045098">
    <property type="entry name" value="Fyv10_fam"/>
</dbReference>